<dbReference type="EMBL" id="JBANRG010000102">
    <property type="protein sequence ID" value="KAK7435800.1"/>
    <property type="molecule type" value="Genomic_DNA"/>
</dbReference>
<feature type="signal peptide" evidence="1">
    <location>
        <begin position="1"/>
        <end position="19"/>
    </location>
</feature>
<keyword evidence="3" id="KW-1185">Reference proteome</keyword>
<gene>
    <name evidence="2" type="ORF">VKT23_019498</name>
</gene>
<dbReference type="InterPro" id="IPR012901">
    <property type="entry name" value="CARME"/>
</dbReference>
<feature type="chain" id="PRO_5047368090" description="N2227-like protein" evidence="1">
    <location>
        <begin position="20"/>
        <end position="404"/>
    </location>
</feature>
<evidence type="ECO:0000313" key="2">
    <source>
        <dbReference type="EMBL" id="KAK7435800.1"/>
    </source>
</evidence>
<dbReference type="PANTHER" id="PTHR12303">
    <property type="entry name" value="CARNOSINE N-METHYLTRANSFERASE"/>
    <property type="match status" value="1"/>
</dbReference>
<proteinExistence type="predicted"/>
<protein>
    <recommendedName>
        <fullName evidence="4">N2227-like protein</fullName>
    </recommendedName>
</protein>
<evidence type="ECO:0000256" key="1">
    <source>
        <dbReference type="SAM" id="SignalP"/>
    </source>
</evidence>
<dbReference type="Proteomes" id="UP001498398">
    <property type="component" value="Unassembled WGS sequence"/>
</dbReference>
<dbReference type="CDD" id="cd02440">
    <property type="entry name" value="AdoMet_MTases"/>
    <property type="match status" value="1"/>
</dbReference>
<comment type="caution">
    <text evidence="2">The sequence shown here is derived from an EMBL/GenBank/DDBJ whole genome shotgun (WGS) entry which is preliminary data.</text>
</comment>
<dbReference type="SMART" id="SM01296">
    <property type="entry name" value="N2227"/>
    <property type="match status" value="1"/>
</dbReference>
<dbReference type="InterPro" id="IPR029063">
    <property type="entry name" value="SAM-dependent_MTases_sf"/>
</dbReference>
<evidence type="ECO:0000313" key="3">
    <source>
        <dbReference type="Proteomes" id="UP001498398"/>
    </source>
</evidence>
<name>A0ABR1ILB3_9AGAR</name>
<dbReference type="Pfam" id="PF07942">
    <property type="entry name" value="CARME"/>
    <property type="match status" value="1"/>
</dbReference>
<keyword evidence="1" id="KW-0732">Signal</keyword>
<accession>A0ABR1ILB3</accession>
<evidence type="ECO:0008006" key="4">
    <source>
        <dbReference type="Google" id="ProtNLM"/>
    </source>
</evidence>
<dbReference type="SUPFAM" id="SSF53335">
    <property type="entry name" value="S-adenosyl-L-methionine-dependent methyltransferases"/>
    <property type="match status" value="1"/>
</dbReference>
<organism evidence="2 3">
    <name type="scientific">Marasmiellus scandens</name>
    <dbReference type="NCBI Taxonomy" id="2682957"/>
    <lineage>
        <taxon>Eukaryota</taxon>
        <taxon>Fungi</taxon>
        <taxon>Dikarya</taxon>
        <taxon>Basidiomycota</taxon>
        <taxon>Agaricomycotina</taxon>
        <taxon>Agaricomycetes</taxon>
        <taxon>Agaricomycetidae</taxon>
        <taxon>Agaricales</taxon>
        <taxon>Marasmiineae</taxon>
        <taxon>Omphalotaceae</taxon>
        <taxon>Marasmiellus</taxon>
    </lineage>
</organism>
<sequence>MSRRVVRVLLLLIVVGVVAILLPQSGPLSVNLNVNVPLPVTVHIDNPSSAPNFYYDNSQRAIPKSSPASKTLSPKQHSILSAITSFAKYADHVLDKIAVREERFGRLPANQRPLSEAIGYNTHFEDARSRASANAKFLDKVADYARETYGFSNGDVTDTAHHEYVADFLAHVSRDWSSEGSQERATIFPPILDALKDGLAGLKGEKKILVPGFGLGRLAHEIANETDYFVDACELDYGSIIAYNYLVNQTSAPFEHTVYPFITNWPFQQTAKGRFAPIRFPDVLPTSRVNLVEGDFLMEFPESEKYDAVVTLFFIDVSENIIDFLSNIHRLLKPGGLWINLGPFKWGSFSQLQLSAEEVLDLSERLGFEVNHDSRRSIEAVYAHQVDSLLKYTYVTQFWTARKP</sequence>
<dbReference type="Gene3D" id="3.40.50.150">
    <property type="entry name" value="Vaccinia Virus protein VP39"/>
    <property type="match status" value="1"/>
</dbReference>
<reference evidence="2 3" key="1">
    <citation type="submission" date="2024-01" db="EMBL/GenBank/DDBJ databases">
        <title>A draft genome for the cacao thread blight pathogen Marasmiellus scandens.</title>
        <authorList>
            <person name="Baruah I.K."/>
            <person name="Leung J."/>
            <person name="Bukari Y."/>
            <person name="Amoako-Attah I."/>
            <person name="Meinhardt L.W."/>
            <person name="Bailey B.A."/>
            <person name="Cohen S.P."/>
        </authorList>
    </citation>
    <scope>NUCLEOTIDE SEQUENCE [LARGE SCALE GENOMIC DNA]</scope>
    <source>
        <strain evidence="2 3">GH-19</strain>
    </source>
</reference>
<dbReference type="PANTHER" id="PTHR12303:SF13">
    <property type="match status" value="1"/>
</dbReference>